<dbReference type="SUPFAM" id="SSF48179">
    <property type="entry name" value="6-phosphogluconate dehydrogenase C-terminal domain-like"/>
    <property type="match status" value="1"/>
</dbReference>
<reference evidence="3" key="1">
    <citation type="submission" date="2023-10" db="EMBL/GenBank/DDBJ databases">
        <title>Whole Genome based description of the genera Actinobaculum and Actinotignum reveals a complex phylogenetic relationship within the species included in the genus Actinotignum.</title>
        <authorList>
            <person name="Jensen C.S."/>
            <person name="Dargis R."/>
            <person name="Kemp M."/>
            <person name="Christensen J.J."/>
        </authorList>
    </citation>
    <scope>NUCLEOTIDE SEQUENCE</scope>
    <source>
        <strain evidence="3">SLA_B245</strain>
    </source>
</reference>
<evidence type="ECO:0000313" key="3">
    <source>
        <dbReference type="EMBL" id="MDY5140076.1"/>
    </source>
</evidence>
<dbReference type="InterPro" id="IPR013328">
    <property type="entry name" value="6PGD_dom2"/>
</dbReference>
<proteinExistence type="predicted"/>
<gene>
    <name evidence="3" type="ORF">R6G74_01925</name>
</gene>
<evidence type="ECO:0000259" key="2">
    <source>
        <dbReference type="Pfam" id="PF08546"/>
    </source>
</evidence>
<dbReference type="Pfam" id="PF02558">
    <property type="entry name" value="ApbA"/>
    <property type="match status" value="1"/>
</dbReference>
<protein>
    <submittedName>
        <fullName evidence="3">2-dehydropantoate 2-reductase N-terminal domain-containing protein</fullName>
    </submittedName>
</protein>
<name>A0AAW9HI03_9ACTO</name>
<comment type="caution">
    <text evidence="3">The sequence shown here is derived from an EMBL/GenBank/DDBJ whole genome shotgun (WGS) entry which is preliminary data.</text>
</comment>
<dbReference type="InterPro" id="IPR013752">
    <property type="entry name" value="KPA_reductase"/>
</dbReference>
<dbReference type="GeneID" id="81702338"/>
<dbReference type="Gene3D" id="3.40.50.720">
    <property type="entry name" value="NAD(P)-binding Rossmann-like Domain"/>
    <property type="match status" value="1"/>
</dbReference>
<dbReference type="AlphaFoldDB" id="A0AAW9HI03"/>
<organism evidence="3 4">
    <name type="scientific">Actinotignum timonense</name>
    <dbReference type="NCBI Taxonomy" id="1870995"/>
    <lineage>
        <taxon>Bacteria</taxon>
        <taxon>Bacillati</taxon>
        <taxon>Actinomycetota</taxon>
        <taxon>Actinomycetes</taxon>
        <taxon>Actinomycetales</taxon>
        <taxon>Actinomycetaceae</taxon>
        <taxon>Actinotignum</taxon>
    </lineage>
</organism>
<dbReference type="PANTHER" id="PTHR21708">
    <property type="entry name" value="PROBABLE 2-DEHYDROPANTOATE 2-REDUCTASE"/>
    <property type="match status" value="1"/>
</dbReference>
<dbReference type="Proteomes" id="UP001288320">
    <property type="component" value="Unassembled WGS sequence"/>
</dbReference>
<dbReference type="GO" id="GO:0005737">
    <property type="term" value="C:cytoplasm"/>
    <property type="evidence" value="ECO:0007669"/>
    <property type="project" value="TreeGrafter"/>
</dbReference>
<dbReference type="Pfam" id="PF08546">
    <property type="entry name" value="ApbA_C"/>
    <property type="match status" value="1"/>
</dbReference>
<dbReference type="Gene3D" id="1.10.1040.10">
    <property type="entry name" value="N-(1-d-carboxylethyl)-l-norvaline Dehydrogenase, domain 2"/>
    <property type="match status" value="1"/>
</dbReference>
<feature type="domain" description="Ketopantoate reductase C-terminal" evidence="2">
    <location>
        <begin position="169"/>
        <end position="281"/>
    </location>
</feature>
<evidence type="ECO:0000313" key="4">
    <source>
        <dbReference type="Proteomes" id="UP001288320"/>
    </source>
</evidence>
<dbReference type="InterPro" id="IPR013332">
    <property type="entry name" value="KPR_N"/>
</dbReference>
<sequence>MLNIYGPGGIGGLIAGVLAHNGQKVAVVATERTADVINRNGIIIKSKRFGNFTAQVPAITSPARGSEILLCTKAYTLPSIEKSIRSARPKEVGALFNGFDHARAIHTLTEGESWSGSVYTISERTAPGVIEHTSQFLKVEMPDTAMDGEIARVLLNGGIDVFFRGTENQVLWRKLRNQCAMALLTGATGLPIGRAMERAPELTDAMCTELARIATMEKVPTRPAEIHAWLRRLAPDAHSSLSRDLRDGNRTEIHSLGTAVLEEAARLGVPAPAITAALSAIDDRLRGRK</sequence>
<dbReference type="InterPro" id="IPR008927">
    <property type="entry name" value="6-PGluconate_DH-like_C_sf"/>
</dbReference>
<dbReference type="PANTHER" id="PTHR21708:SF26">
    <property type="entry name" value="2-DEHYDROPANTOATE 2-REDUCTASE"/>
    <property type="match status" value="1"/>
</dbReference>
<accession>A0AAW9HI03</accession>
<dbReference type="RefSeq" id="WP_026428660.1">
    <property type="nucleotide sequence ID" value="NZ_JASOKT010000006.1"/>
</dbReference>
<feature type="domain" description="Ketopantoate reductase N-terminal" evidence="1">
    <location>
        <begin position="4"/>
        <end position="135"/>
    </location>
</feature>
<dbReference type="EMBL" id="JAWNFV010000003">
    <property type="protein sequence ID" value="MDY5140076.1"/>
    <property type="molecule type" value="Genomic_DNA"/>
</dbReference>
<evidence type="ECO:0000259" key="1">
    <source>
        <dbReference type="Pfam" id="PF02558"/>
    </source>
</evidence>
<dbReference type="InterPro" id="IPR051402">
    <property type="entry name" value="KPR-Related"/>
</dbReference>